<evidence type="ECO:0000313" key="4">
    <source>
        <dbReference type="Proteomes" id="UP001596244"/>
    </source>
</evidence>
<feature type="transmembrane region" description="Helical" evidence="2">
    <location>
        <begin position="12"/>
        <end position="32"/>
    </location>
</feature>
<organism evidence="3 4">
    <name type="scientific">Corynebacterium nasicanis</name>
    <dbReference type="NCBI Taxonomy" id="1448267"/>
    <lineage>
        <taxon>Bacteria</taxon>
        <taxon>Bacillati</taxon>
        <taxon>Actinomycetota</taxon>
        <taxon>Actinomycetes</taxon>
        <taxon>Mycobacteriales</taxon>
        <taxon>Corynebacteriaceae</taxon>
        <taxon>Corynebacterium</taxon>
    </lineage>
</organism>
<feature type="region of interest" description="Disordered" evidence="1">
    <location>
        <begin position="69"/>
        <end position="89"/>
    </location>
</feature>
<dbReference type="Proteomes" id="UP001596244">
    <property type="component" value="Unassembled WGS sequence"/>
</dbReference>
<dbReference type="RefSeq" id="WP_377001698.1">
    <property type="nucleotide sequence ID" value="NZ_JBHSQE010000009.1"/>
</dbReference>
<reference evidence="4" key="1">
    <citation type="journal article" date="2019" name="Int. J. Syst. Evol. Microbiol.">
        <title>The Global Catalogue of Microorganisms (GCM) 10K type strain sequencing project: providing services to taxonomists for standard genome sequencing and annotation.</title>
        <authorList>
            <consortium name="The Broad Institute Genomics Platform"/>
            <consortium name="The Broad Institute Genome Sequencing Center for Infectious Disease"/>
            <person name="Wu L."/>
            <person name="Ma J."/>
        </authorList>
    </citation>
    <scope>NUCLEOTIDE SEQUENCE [LARGE SCALE GENOMIC DNA]</scope>
    <source>
        <strain evidence="4">CCUG 51943</strain>
    </source>
</reference>
<keyword evidence="2" id="KW-0472">Membrane</keyword>
<accession>A0ABW1QE30</accession>
<keyword evidence="2" id="KW-1133">Transmembrane helix</keyword>
<proteinExistence type="predicted"/>
<keyword evidence="2" id="KW-0812">Transmembrane</keyword>
<sequence>MDPHPLHGILSGNFRLAVLTLLTLAVATSRFLPSPAAAVLLGLLTCLTLSLLAVLWWLRDLIRQREKPGRCEPGELEDSPASPPSSASADAPLAVEELDAVKLLLQRQLGGTVTVLPADVRIGPGARRFLHSESLSWPDIHAQLDNVAHHDTPGGDHRFLLPDLEIFTDPEFTFVKYIGYRAASPAAPGPPGASRSQKQRRGSRVPGTKHDPRLPVPTTRGDLIRRLRARGFQVTQGRKHTKITHPDYPSRSVTMPSSPSDRRWIHNNLRDIRHEFGIDLRSPQQ</sequence>
<feature type="region of interest" description="Disordered" evidence="1">
    <location>
        <begin position="233"/>
        <end position="261"/>
    </location>
</feature>
<feature type="region of interest" description="Disordered" evidence="1">
    <location>
        <begin position="183"/>
        <end position="220"/>
    </location>
</feature>
<comment type="caution">
    <text evidence="3">The sequence shown here is derived from an EMBL/GenBank/DDBJ whole genome shotgun (WGS) entry which is preliminary data.</text>
</comment>
<evidence type="ECO:0000313" key="3">
    <source>
        <dbReference type="EMBL" id="MFC6147059.1"/>
    </source>
</evidence>
<evidence type="ECO:0000256" key="1">
    <source>
        <dbReference type="SAM" id="MobiDB-lite"/>
    </source>
</evidence>
<evidence type="ECO:0008006" key="5">
    <source>
        <dbReference type="Google" id="ProtNLM"/>
    </source>
</evidence>
<keyword evidence="4" id="KW-1185">Reference proteome</keyword>
<name>A0ABW1QE30_9CORY</name>
<evidence type="ECO:0000256" key="2">
    <source>
        <dbReference type="SAM" id="Phobius"/>
    </source>
</evidence>
<dbReference type="EMBL" id="JBHSQE010000009">
    <property type="protein sequence ID" value="MFC6147059.1"/>
    <property type="molecule type" value="Genomic_DNA"/>
</dbReference>
<gene>
    <name evidence="3" type="ORF">ACFPUZ_09600</name>
</gene>
<protein>
    <recommendedName>
        <fullName evidence="5">Type II toxin-antitoxin system HicA family toxin</fullName>
    </recommendedName>
</protein>
<feature type="transmembrane region" description="Helical" evidence="2">
    <location>
        <begin position="38"/>
        <end position="58"/>
    </location>
</feature>